<feature type="transmembrane region" description="Helical" evidence="1">
    <location>
        <begin position="427"/>
        <end position="448"/>
    </location>
</feature>
<organism evidence="2 3">
    <name type="scientific">Aspergillus steynii IBT 23096</name>
    <dbReference type="NCBI Taxonomy" id="1392250"/>
    <lineage>
        <taxon>Eukaryota</taxon>
        <taxon>Fungi</taxon>
        <taxon>Dikarya</taxon>
        <taxon>Ascomycota</taxon>
        <taxon>Pezizomycotina</taxon>
        <taxon>Eurotiomycetes</taxon>
        <taxon>Eurotiomycetidae</taxon>
        <taxon>Eurotiales</taxon>
        <taxon>Aspergillaceae</taxon>
        <taxon>Aspergillus</taxon>
        <taxon>Aspergillus subgen. Circumdati</taxon>
    </lineage>
</organism>
<dbReference type="PANTHER" id="PTHR37544">
    <property type="entry name" value="SPRAY-RELATED"/>
    <property type="match status" value="1"/>
</dbReference>
<reference evidence="2 3" key="1">
    <citation type="submission" date="2016-12" db="EMBL/GenBank/DDBJ databases">
        <title>The genomes of Aspergillus section Nigri reveals drivers in fungal speciation.</title>
        <authorList>
            <consortium name="DOE Joint Genome Institute"/>
            <person name="Vesth T.C."/>
            <person name="Nybo J."/>
            <person name="Theobald S."/>
            <person name="Brandl J."/>
            <person name="Frisvad J.C."/>
            <person name="Nielsen K.F."/>
            <person name="Lyhne E.K."/>
            <person name="Kogle M.E."/>
            <person name="Kuo A."/>
            <person name="Riley R."/>
            <person name="Clum A."/>
            <person name="Nolan M."/>
            <person name="Lipzen A."/>
            <person name="Salamov A."/>
            <person name="Henrissat B."/>
            <person name="Wiebenga A."/>
            <person name="De Vries R.P."/>
            <person name="Grigoriev I.V."/>
            <person name="Mortensen U.H."/>
            <person name="Andersen M.R."/>
            <person name="Baker S.E."/>
        </authorList>
    </citation>
    <scope>NUCLEOTIDE SEQUENCE [LARGE SCALE GENOMIC DNA]</scope>
    <source>
        <strain evidence="2 3">IBT 23096</strain>
    </source>
</reference>
<name>A0A2I2GF28_9EURO</name>
<feature type="transmembrane region" description="Helical" evidence="1">
    <location>
        <begin position="298"/>
        <end position="325"/>
    </location>
</feature>
<dbReference type="Proteomes" id="UP000234275">
    <property type="component" value="Unassembled WGS sequence"/>
</dbReference>
<feature type="transmembrane region" description="Helical" evidence="1">
    <location>
        <begin position="393"/>
        <end position="415"/>
    </location>
</feature>
<dbReference type="AlphaFoldDB" id="A0A2I2GF28"/>
<keyword evidence="1" id="KW-1133">Transmembrane helix</keyword>
<proteinExistence type="predicted"/>
<dbReference type="EMBL" id="MSFO01000002">
    <property type="protein sequence ID" value="PLB51490.1"/>
    <property type="molecule type" value="Genomic_DNA"/>
</dbReference>
<protein>
    <submittedName>
        <fullName evidence="2">Uncharacterized protein</fullName>
    </submittedName>
</protein>
<feature type="transmembrane region" description="Helical" evidence="1">
    <location>
        <begin position="133"/>
        <end position="152"/>
    </location>
</feature>
<evidence type="ECO:0000313" key="3">
    <source>
        <dbReference type="Proteomes" id="UP000234275"/>
    </source>
</evidence>
<dbReference type="Pfam" id="PF11915">
    <property type="entry name" value="DUF3433"/>
    <property type="match status" value="2"/>
</dbReference>
<dbReference type="OrthoDB" id="3248909at2759"/>
<comment type="caution">
    <text evidence="2">The sequence shown here is derived from an EMBL/GenBank/DDBJ whole genome shotgun (WGS) entry which is preliminary data.</text>
</comment>
<keyword evidence="1" id="KW-0812">Transmembrane</keyword>
<evidence type="ECO:0000256" key="1">
    <source>
        <dbReference type="SAM" id="Phobius"/>
    </source>
</evidence>
<gene>
    <name evidence="2" type="ORF">P170DRAFT_453201</name>
</gene>
<dbReference type="RefSeq" id="XP_024706792.1">
    <property type="nucleotide sequence ID" value="XM_024851344.1"/>
</dbReference>
<sequence>MATAQGMPDWKPFSVRPFYIILLAILSAALATAQELLLQKSRINEKKGNGLIHYNTEAEIPIGLFICWKYVPTIVTVAYGVMWQVADYGVQRMEPYYQLSGPTGNTGERTINLDYITMFAYFVPYQAFRNRHWGVLISSMGTIFAATAAPALQSTSIRTVENPKCHQDYPTYCDGEYRYFLRLEYGWSRAATVTMGVGAILAVVLLFHLQRKSGLYTDPRGLAGIAAMAAQSPILADFETMDNNIHDDIHEKLKDRRYILRNFRLGLQGEGEIKEKIAPDSSKPREPESPLPIILRPIWMISFIVFLGGCLPWIPVVCFTSLNVITTTLPWLPVLISSIIRQVWATLDFNLKLMEPYYRLSKGNERPDRTLTLDYQGTPYGILPCKALWNGHYLVAMVGFGTILGDVLTVTLTSLSTATETYRTFSISAILSIIIVFIHICSALAVYFRRSRRPFMPRQPATIASILAFIHESRLLDDFAGTEMYTSKQIREMLVMKNKRYSLGWFQCRDGKIRCAVDQEPRVSKYIHGEGYTPDP</sequence>
<keyword evidence="3" id="KW-1185">Reference proteome</keyword>
<dbReference type="PANTHER" id="PTHR37544:SF3">
    <property type="entry name" value="SPRAY"/>
    <property type="match status" value="1"/>
</dbReference>
<dbReference type="VEuPathDB" id="FungiDB:P170DRAFT_453201"/>
<dbReference type="GeneID" id="36559043"/>
<keyword evidence="1" id="KW-0472">Membrane</keyword>
<dbReference type="InterPro" id="IPR021840">
    <property type="entry name" value="DUF3433"/>
</dbReference>
<evidence type="ECO:0000313" key="2">
    <source>
        <dbReference type="EMBL" id="PLB51490.1"/>
    </source>
</evidence>
<dbReference type="STRING" id="1392250.A0A2I2GF28"/>
<accession>A0A2I2GF28</accession>
<feature type="transmembrane region" description="Helical" evidence="1">
    <location>
        <begin position="18"/>
        <end position="38"/>
    </location>
</feature>
<feature type="transmembrane region" description="Helical" evidence="1">
    <location>
        <begin position="187"/>
        <end position="207"/>
    </location>
</feature>